<feature type="compositionally biased region" description="Polar residues" evidence="1">
    <location>
        <begin position="1"/>
        <end position="18"/>
    </location>
</feature>
<protein>
    <submittedName>
        <fullName evidence="2">Uncharacterized protein</fullName>
    </submittedName>
</protein>
<evidence type="ECO:0000256" key="1">
    <source>
        <dbReference type="SAM" id="MobiDB-lite"/>
    </source>
</evidence>
<proteinExistence type="predicted"/>
<feature type="region of interest" description="Disordered" evidence="1">
    <location>
        <begin position="52"/>
        <end position="77"/>
    </location>
</feature>
<sequence>MHSGRQTCGTLGSFQADTLESRGAGTDTAPETEPLVTLDTVPEPFAPRDTALKIQTGKTVSHDHISPEMVKYDAKDL</sequence>
<feature type="compositionally biased region" description="Basic and acidic residues" evidence="1">
    <location>
        <begin position="60"/>
        <end position="77"/>
    </location>
</feature>
<dbReference type="EMBL" id="VTPC01091038">
    <property type="protein sequence ID" value="KAF2879996.1"/>
    <property type="molecule type" value="Genomic_DNA"/>
</dbReference>
<organism evidence="2 3">
    <name type="scientific">Ignelater luminosus</name>
    <name type="common">Cucubano</name>
    <name type="synonym">Pyrophorus luminosus</name>
    <dbReference type="NCBI Taxonomy" id="2038154"/>
    <lineage>
        <taxon>Eukaryota</taxon>
        <taxon>Metazoa</taxon>
        <taxon>Ecdysozoa</taxon>
        <taxon>Arthropoda</taxon>
        <taxon>Hexapoda</taxon>
        <taxon>Insecta</taxon>
        <taxon>Pterygota</taxon>
        <taxon>Neoptera</taxon>
        <taxon>Endopterygota</taxon>
        <taxon>Coleoptera</taxon>
        <taxon>Polyphaga</taxon>
        <taxon>Elateriformia</taxon>
        <taxon>Elateroidea</taxon>
        <taxon>Elateridae</taxon>
        <taxon>Agrypninae</taxon>
        <taxon>Pyrophorini</taxon>
        <taxon>Ignelater</taxon>
    </lineage>
</organism>
<dbReference type="AlphaFoldDB" id="A0A8K0C739"/>
<accession>A0A8K0C739</accession>
<feature type="region of interest" description="Disordered" evidence="1">
    <location>
        <begin position="1"/>
        <end position="36"/>
    </location>
</feature>
<keyword evidence="3" id="KW-1185">Reference proteome</keyword>
<comment type="caution">
    <text evidence="2">The sequence shown here is derived from an EMBL/GenBank/DDBJ whole genome shotgun (WGS) entry which is preliminary data.</text>
</comment>
<evidence type="ECO:0000313" key="2">
    <source>
        <dbReference type="EMBL" id="KAF2879996.1"/>
    </source>
</evidence>
<evidence type="ECO:0000313" key="3">
    <source>
        <dbReference type="Proteomes" id="UP000801492"/>
    </source>
</evidence>
<dbReference type="Proteomes" id="UP000801492">
    <property type="component" value="Unassembled WGS sequence"/>
</dbReference>
<reference evidence="2" key="1">
    <citation type="submission" date="2019-08" db="EMBL/GenBank/DDBJ databases">
        <title>The genome of the North American firefly Photinus pyralis.</title>
        <authorList>
            <consortium name="Photinus pyralis genome working group"/>
            <person name="Fallon T.R."/>
            <person name="Sander Lower S.E."/>
            <person name="Weng J.-K."/>
        </authorList>
    </citation>
    <scope>NUCLEOTIDE SEQUENCE</scope>
    <source>
        <strain evidence="2">TRF0915ILg1</strain>
        <tissue evidence="2">Whole body</tissue>
    </source>
</reference>
<name>A0A8K0C739_IGNLU</name>
<gene>
    <name evidence="2" type="ORF">ILUMI_26184</name>
</gene>